<gene>
    <name evidence="1" type="ORF">S06H3_11094</name>
</gene>
<accession>X1MFH6</accession>
<protein>
    <recommendedName>
        <fullName evidence="2">Type II secretion system protein GspF domain-containing protein</fullName>
    </recommendedName>
</protein>
<reference evidence="1" key="1">
    <citation type="journal article" date="2014" name="Front. Microbiol.">
        <title>High frequency of phylogenetically diverse reductive dehalogenase-homologous genes in deep subseafloor sedimentary metagenomes.</title>
        <authorList>
            <person name="Kawai M."/>
            <person name="Futagami T."/>
            <person name="Toyoda A."/>
            <person name="Takaki Y."/>
            <person name="Nishi S."/>
            <person name="Hori S."/>
            <person name="Arai W."/>
            <person name="Tsubouchi T."/>
            <person name="Morono Y."/>
            <person name="Uchiyama I."/>
            <person name="Ito T."/>
            <person name="Fujiyama A."/>
            <person name="Inagaki F."/>
            <person name="Takami H."/>
        </authorList>
    </citation>
    <scope>NUCLEOTIDE SEQUENCE</scope>
    <source>
        <strain evidence="1">Expedition CK06-06</strain>
    </source>
</reference>
<dbReference type="EMBL" id="BARV01005291">
    <property type="protein sequence ID" value="GAI13445.1"/>
    <property type="molecule type" value="Genomic_DNA"/>
</dbReference>
<evidence type="ECO:0008006" key="2">
    <source>
        <dbReference type="Google" id="ProtNLM"/>
    </source>
</evidence>
<organism evidence="1">
    <name type="scientific">marine sediment metagenome</name>
    <dbReference type="NCBI Taxonomy" id="412755"/>
    <lineage>
        <taxon>unclassified sequences</taxon>
        <taxon>metagenomes</taxon>
        <taxon>ecological metagenomes</taxon>
    </lineage>
</organism>
<name>X1MFH6_9ZZZZ</name>
<feature type="non-terminal residue" evidence="1">
    <location>
        <position position="60"/>
    </location>
</feature>
<comment type="caution">
    <text evidence="1">The sequence shown here is derived from an EMBL/GenBank/DDBJ whole genome shotgun (WGS) entry which is preliminary data.</text>
</comment>
<evidence type="ECO:0000313" key="1">
    <source>
        <dbReference type="EMBL" id="GAI13445.1"/>
    </source>
</evidence>
<sequence length="60" mass="6669">MDYHYVACTEDNRPVKGKLSAASQEAAADMLAYSGYRVLSLKEVTPFFPAQKLTARLSRT</sequence>
<proteinExistence type="predicted"/>
<dbReference type="AlphaFoldDB" id="X1MFH6"/>